<dbReference type="PANTHER" id="PTHR23509:SF10">
    <property type="entry name" value="LD21067P"/>
    <property type="match status" value="1"/>
</dbReference>
<feature type="domain" description="DDHD" evidence="2">
    <location>
        <begin position="252"/>
        <end position="774"/>
    </location>
</feature>
<evidence type="ECO:0000256" key="1">
    <source>
        <dbReference type="SAM" id="MobiDB-lite"/>
    </source>
</evidence>
<dbReference type="InterPro" id="IPR029058">
    <property type="entry name" value="AB_hydrolase_fold"/>
</dbReference>
<dbReference type="SUPFAM" id="SSF53474">
    <property type="entry name" value="alpha/beta-Hydrolases"/>
    <property type="match status" value="1"/>
</dbReference>
<feature type="compositionally biased region" description="Acidic residues" evidence="1">
    <location>
        <begin position="206"/>
        <end position="216"/>
    </location>
</feature>
<comment type="caution">
    <text evidence="3">The sequence shown here is derived from an EMBL/GenBank/DDBJ whole genome shotgun (WGS) entry which is preliminary data.</text>
</comment>
<reference evidence="3" key="1">
    <citation type="submission" date="2020-05" db="EMBL/GenBank/DDBJ databases">
        <title>Phylogenomic resolution of chytrid fungi.</title>
        <authorList>
            <person name="Stajich J.E."/>
            <person name="Amses K."/>
            <person name="Simmons R."/>
            <person name="Seto K."/>
            <person name="Myers J."/>
            <person name="Bonds A."/>
            <person name="Quandt C.A."/>
            <person name="Barry K."/>
            <person name="Liu P."/>
            <person name="Grigoriev I."/>
            <person name="Longcore J.E."/>
            <person name="James T.Y."/>
        </authorList>
    </citation>
    <scope>NUCLEOTIDE SEQUENCE</scope>
    <source>
        <strain evidence="3">JEL0513</strain>
    </source>
</reference>
<keyword evidence="4" id="KW-1185">Reference proteome</keyword>
<feature type="region of interest" description="Disordered" evidence="1">
    <location>
        <begin position="699"/>
        <end position="722"/>
    </location>
</feature>
<sequence length="778" mass="85171">MRRSLITSLGPRAGGISPVSPTKTKATNAPCAQKKTNTPRAAIFVVHGMGSQVENYGRFDQNLAQLRKTCADVLNEDFGESDSDLDTISDSINGPSVAFIGVEWHSLVHGLDSVDARMNLVTLPTTPIFRLICNDAISDVLYYYSAFHGQKVLKIVAKVLNTEYRKFMAQHPDFGGKICFLGHSLGGVICYDLLANQDIAVEMENDDNNGIESDDSESNKQNPDAQKNGPASKHEEKKKRCRTHFEISYPKLDFTPDILVTIGTQIGAVMIMRGQSPQEYPLPSTMIHRNIFHLYDPVAYRLEPLVDPRYADISPQPIQRPSCSFSANASFTSLAYYRSLSQLISRYIPDIAAVSTFADMIPPFPQIPQLSTVTAAASATTDTSDTESAERNNTATPGFGLDAFFVVGGIGIQQSFSEARKAVFERMVGLTRSLFDAGGAFGIGLGIGGSGEASSPTMIGVKRNHTRDLREIDGIVDIDEYNEECKRIKSLRKIVEPTGKYARKKNPEENSNIDVSIDESEGIVCSEEQIARIAMTAGLAVVGPSLVDGVLETIKSAVRRVSNAFISFDSDMSNNETSNVVSRDVANDKKWQESTTMELESKISVGAQSTLASPSLTKKKFVVPEHLPPIVTAKKPATNTNAAPIAAPPPPRRAHSKQEVEEALTTGLAAAAARVLQQPPTATNSDSAVSAIPLENEQTQNIKASESNNMKDSKDIHKEKRGEKPLPLKERLDYFVTESLIDSTVHQYIVGMRAHFSYWTNKEAMYLIIDDLLREKKE</sequence>
<proteinExistence type="predicted"/>
<evidence type="ECO:0000313" key="4">
    <source>
        <dbReference type="Proteomes" id="UP001211907"/>
    </source>
</evidence>
<dbReference type="InterPro" id="IPR004177">
    <property type="entry name" value="DDHD_dom"/>
</dbReference>
<dbReference type="PANTHER" id="PTHR23509">
    <property type="entry name" value="PA-PL1 PHOSPHOLIPASE FAMILY"/>
    <property type="match status" value="1"/>
</dbReference>
<evidence type="ECO:0000313" key="3">
    <source>
        <dbReference type="EMBL" id="KAJ3140469.1"/>
    </source>
</evidence>
<feature type="compositionally biased region" description="Low complexity" evidence="1">
    <location>
        <begin position="635"/>
        <end position="645"/>
    </location>
</feature>
<organism evidence="3 4">
    <name type="scientific">Physocladia obscura</name>
    <dbReference type="NCBI Taxonomy" id="109957"/>
    <lineage>
        <taxon>Eukaryota</taxon>
        <taxon>Fungi</taxon>
        <taxon>Fungi incertae sedis</taxon>
        <taxon>Chytridiomycota</taxon>
        <taxon>Chytridiomycota incertae sedis</taxon>
        <taxon>Chytridiomycetes</taxon>
        <taxon>Chytridiales</taxon>
        <taxon>Chytriomycetaceae</taxon>
        <taxon>Physocladia</taxon>
    </lineage>
</organism>
<feature type="region of interest" description="Disordered" evidence="1">
    <location>
        <begin position="635"/>
        <end position="663"/>
    </location>
</feature>
<dbReference type="GO" id="GO:0004620">
    <property type="term" value="F:phospholipase activity"/>
    <property type="evidence" value="ECO:0007669"/>
    <property type="project" value="TreeGrafter"/>
</dbReference>
<dbReference type="PROSITE" id="PS51043">
    <property type="entry name" value="DDHD"/>
    <property type="match status" value="1"/>
</dbReference>
<dbReference type="GO" id="GO:0005737">
    <property type="term" value="C:cytoplasm"/>
    <property type="evidence" value="ECO:0007669"/>
    <property type="project" value="TreeGrafter"/>
</dbReference>
<gene>
    <name evidence="3" type="ORF">HK100_009377</name>
</gene>
<evidence type="ECO:0000259" key="2">
    <source>
        <dbReference type="PROSITE" id="PS51043"/>
    </source>
</evidence>
<name>A0AAD5XME8_9FUNG</name>
<dbReference type="GO" id="GO:0046872">
    <property type="term" value="F:metal ion binding"/>
    <property type="evidence" value="ECO:0007669"/>
    <property type="project" value="InterPro"/>
</dbReference>
<dbReference type="SMART" id="SM01127">
    <property type="entry name" value="DDHD"/>
    <property type="match status" value="1"/>
</dbReference>
<dbReference type="EMBL" id="JADGJH010000048">
    <property type="protein sequence ID" value="KAJ3140469.1"/>
    <property type="molecule type" value="Genomic_DNA"/>
</dbReference>
<feature type="region of interest" description="Disordered" evidence="1">
    <location>
        <begin position="206"/>
        <end position="239"/>
    </location>
</feature>
<accession>A0AAD5XME8</accession>
<dbReference type="InterPro" id="IPR058055">
    <property type="entry name" value="PA-PLA1"/>
</dbReference>
<feature type="compositionally biased region" description="Basic and acidic residues" evidence="1">
    <location>
        <begin position="709"/>
        <end position="722"/>
    </location>
</feature>
<dbReference type="Pfam" id="PF02862">
    <property type="entry name" value="DDHD"/>
    <property type="match status" value="2"/>
</dbReference>
<feature type="region of interest" description="Disordered" evidence="1">
    <location>
        <begin position="1"/>
        <end position="33"/>
    </location>
</feature>
<dbReference type="AlphaFoldDB" id="A0AAD5XME8"/>
<feature type="compositionally biased region" description="Polar residues" evidence="1">
    <location>
        <begin position="699"/>
        <end position="708"/>
    </location>
</feature>
<protein>
    <recommendedName>
        <fullName evidence="2">DDHD domain-containing protein</fullName>
    </recommendedName>
</protein>
<dbReference type="Proteomes" id="UP001211907">
    <property type="component" value="Unassembled WGS sequence"/>
</dbReference>